<feature type="compositionally biased region" description="Acidic residues" evidence="1">
    <location>
        <begin position="1"/>
        <end position="11"/>
    </location>
</feature>
<proteinExistence type="predicted"/>
<dbReference type="Proteomes" id="UP000297910">
    <property type="component" value="Unassembled WGS sequence"/>
</dbReference>
<sequence>MTEISDSELDGSNDNQIGDTSDHENFDDSNIFDSDQGEEEEEEEDYGAFQDFDDFSDNQDNQDNNQSFAPSPSRRTNVEGLKMNILDIELAEDGTPLVFFEKFKEFPEEIQMYIWHFSALQARRTIVMDLRQDTFQFENYPSTPAFMHVCQRARKYGREYFYAVDAKGVPHDFTDPQQVNKLYFYVNPISDDFILKFGDEASRSSPAYCPIQFSSEYMQQELKVEEKKLYDIDEEEERARFNARIARVPAPVHAFVHAFVPAPIPAPVHAPVVTTHIIGGNMMIQHIQYIPAANAGVASPASHRPGEPVFPLASVLPPFFDNIRSVGINLSLDYSGPVGFEEMTAEQLQQWAEDNVKQKFDKVFKKILDRFSHLEHTFVVVRAYGRSNRCESDRGFPRELEKKKWTSVGMKKGTARCMGYREFKQFENQAKVWLMHERIDRGLQLNSIDFGLYVQTNILWEI</sequence>
<protein>
    <recommendedName>
        <fullName evidence="2">2EXR domain-containing protein</fullName>
    </recommendedName>
</protein>
<evidence type="ECO:0000313" key="4">
    <source>
        <dbReference type="Proteomes" id="UP000297910"/>
    </source>
</evidence>
<feature type="domain" description="2EXR" evidence="2">
    <location>
        <begin position="100"/>
        <end position="190"/>
    </location>
</feature>
<feature type="region of interest" description="Disordered" evidence="1">
    <location>
        <begin position="1"/>
        <end position="76"/>
    </location>
</feature>
<dbReference type="InterPro" id="IPR045518">
    <property type="entry name" value="2EXR"/>
</dbReference>
<accession>A0A4Z1FW83</accession>
<comment type="caution">
    <text evidence="3">The sequence shown here is derived from an EMBL/GenBank/DDBJ whole genome shotgun (WGS) entry which is preliminary data.</text>
</comment>
<dbReference type="EMBL" id="PQXI01000020">
    <property type="protein sequence ID" value="TGO28976.1"/>
    <property type="molecule type" value="Genomic_DNA"/>
</dbReference>
<organism evidence="3 4">
    <name type="scientific">Botrytis paeoniae</name>
    <dbReference type="NCBI Taxonomy" id="278948"/>
    <lineage>
        <taxon>Eukaryota</taxon>
        <taxon>Fungi</taxon>
        <taxon>Dikarya</taxon>
        <taxon>Ascomycota</taxon>
        <taxon>Pezizomycotina</taxon>
        <taxon>Leotiomycetes</taxon>
        <taxon>Helotiales</taxon>
        <taxon>Sclerotiniaceae</taxon>
        <taxon>Botrytis</taxon>
    </lineage>
</organism>
<keyword evidence="4" id="KW-1185">Reference proteome</keyword>
<reference evidence="3 4" key="1">
    <citation type="submission" date="2017-12" db="EMBL/GenBank/DDBJ databases">
        <title>Comparative genomics of Botrytis spp.</title>
        <authorList>
            <person name="Valero-Jimenez C.A."/>
            <person name="Tapia P."/>
            <person name="Veloso J."/>
            <person name="Silva-Moreno E."/>
            <person name="Staats M."/>
            <person name="Valdes J.H."/>
            <person name="Van Kan J.A.L."/>
        </authorList>
    </citation>
    <scope>NUCLEOTIDE SEQUENCE [LARGE SCALE GENOMIC DNA]</scope>
    <source>
        <strain evidence="3 4">Bp0003</strain>
    </source>
</reference>
<dbReference type="Pfam" id="PF20150">
    <property type="entry name" value="2EXR"/>
    <property type="match status" value="1"/>
</dbReference>
<dbReference type="AlphaFoldDB" id="A0A4Z1FW83"/>
<gene>
    <name evidence="3" type="ORF">BPAE_0020g00210</name>
</gene>
<evidence type="ECO:0000259" key="2">
    <source>
        <dbReference type="Pfam" id="PF20150"/>
    </source>
</evidence>
<feature type="compositionally biased region" description="Low complexity" evidence="1">
    <location>
        <begin position="58"/>
        <end position="68"/>
    </location>
</feature>
<feature type="compositionally biased region" description="Acidic residues" evidence="1">
    <location>
        <begin position="35"/>
        <end position="57"/>
    </location>
</feature>
<evidence type="ECO:0000256" key="1">
    <source>
        <dbReference type="SAM" id="MobiDB-lite"/>
    </source>
</evidence>
<evidence type="ECO:0000313" key="3">
    <source>
        <dbReference type="EMBL" id="TGO28976.1"/>
    </source>
</evidence>
<name>A0A4Z1FW83_9HELO</name>